<dbReference type="AlphaFoldDB" id="A0A0D2GRG7"/>
<dbReference type="OrthoDB" id="2906425at2759"/>
<dbReference type="Proteomes" id="UP000053029">
    <property type="component" value="Unassembled WGS sequence"/>
</dbReference>
<feature type="domain" description="Aminoglycoside phosphotransferase" evidence="1">
    <location>
        <begin position="26"/>
        <end position="102"/>
    </location>
</feature>
<keyword evidence="3" id="KW-1185">Reference proteome</keyword>
<reference evidence="2 3" key="1">
    <citation type="submission" date="2015-01" db="EMBL/GenBank/DDBJ databases">
        <title>The Genome Sequence of Fonsecaea pedrosoi CBS 271.37.</title>
        <authorList>
            <consortium name="The Broad Institute Genomics Platform"/>
            <person name="Cuomo C."/>
            <person name="de Hoog S."/>
            <person name="Gorbushina A."/>
            <person name="Stielow B."/>
            <person name="Teixiera M."/>
            <person name="Abouelleil A."/>
            <person name="Chapman S.B."/>
            <person name="Priest M."/>
            <person name="Young S.K."/>
            <person name="Wortman J."/>
            <person name="Nusbaum C."/>
            <person name="Birren B."/>
        </authorList>
    </citation>
    <scope>NUCLEOTIDE SEQUENCE [LARGE SCALE GENOMIC DNA]</scope>
    <source>
        <strain evidence="2 3">CBS 271.37</strain>
    </source>
</reference>
<dbReference type="GeneID" id="25302293"/>
<sequence>MTEEEFCLGLVERVRQIYTDNNQHMARVEWLQKHLPISLTGHQPTLTHGELQKKNIIITRTHLQNGDDEDGFELTILDWEDAGWYPDYFEYFACYTSFRWDNDWPQIVEVFLDPYPVETLVLMPVYHDIFM</sequence>
<dbReference type="VEuPathDB" id="FungiDB:Z517_02803"/>
<organism evidence="2 3">
    <name type="scientific">Fonsecaea pedrosoi CBS 271.37</name>
    <dbReference type="NCBI Taxonomy" id="1442368"/>
    <lineage>
        <taxon>Eukaryota</taxon>
        <taxon>Fungi</taxon>
        <taxon>Dikarya</taxon>
        <taxon>Ascomycota</taxon>
        <taxon>Pezizomycotina</taxon>
        <taxon>Eurotiomycetes</taxon>
        <taxon>Chaetothyriomycetidae</taxon>
        <taxon>Chaetothyriales</taxon>
        <taxon>Herpotrichiellaceae</taxon>
        <taxon>Fonsecaea</taxon>
    </lineage>
</organism>
<protein>
    <recommendedName>
        <fullName evidence="1">Aminoglycoside phosphotransferase domain-containing protein</fullName>
    </recommendedName>
</protein>
<dbReference type="InterPro" id="IPR011009">
    <property type="entry name" value="Kinase-like_dom_sf"/>
</dbReference>
<dbReference type="Gene3D" id="3.90.1200.10">
    <property type="match status" value="1"/>
</dbReference>
<accession>A0A0D2GRG7</accession>
<proteinExistence type="predicted"/>
<evidence type="ECO:0000313" key="2">
    <source>
        <dbReference type="EMBL" id="KIW83558.1"/>
    </source>
</evidence>
<dbReference type="RefSeq" id="XP_013287366.1">
    <property type="nucleotide sequence ID" value="XM_013431912.1"/>
</dbReference>
<dbReference type="InterPro" id="IPR002575">
    <property type="entry name" value="Aminoglycoside_PTrfase"/>
</dbReference>
<dbReference type="STRING" id="1442368.A0A0D2GRG7"/>
<dbReference type="HOGENOM" id="CLU_148856_0_0_1"/>
<dbReference type="Pfam" id="PF01636">
    <property type="entry name" value="APH"/>
    <property type="match status" value="1"/>
</dbReference>
<name>A0A0D2GRG7_9EURO</name>
<evidence type="ECO:0000313" key="3">
    <source>
        <dbReference type="Proteomes" id="UP000053029"/>
    </source>
</evidence>
<evidence type="ECO:0000259" key="1">
    <source>
        <dbReference type="Pfam" id="PF01636"/>
    </source>
</evidence>
<dbReference type="SUPFAM" id="SSF56112">
    <property type="entry name" value="Protein kinase-like (PK-like)"/>
    <property type="match status" value="1"/>
</dbReference>
<gene>
    <name evidence="2" type="ORF">Z517_02803</name>
</gene>
<dbReference type="EMBL" id="KN846970">
    <property type="protein sequence ID" value="KIW83558.1"/>
    <property type="molecule type" value="Genomic_DNA"/>
</dbReference>